<sequence>MRGSTALPEWWCLAMYLAHLSRKLRGLELIEGIHLANEGSYDAIGTSLDNLKQLNFIFGPNGSGKTTISRIIEGSGDFPDCQITWANDRPLETLVYNKDFVENNFDAESSIKGIYTFGENVEVANEIRRLKGEYDAIKNKIDNLQKNLSGEDGVSGKKKERDVLEAQLVEDVWAAKKKLSELSAAFKGLNNNKKGFCERYLTEVRENDATLRDVSALREDAATVFSGELTKASTLPDQDSSSISILEGSAILSRKIIGKEDVDIAALIKKIGNSDWVQQGRKYFDQLEGQCPFCQQKTDTAFRQQLEAYFDETYIADLATIDKLRDDYADATEQLLNAYSMPDIIESRYLDRELFKKDVAALRLALHGNMERISAKRKEPSAPVTLTDTIPLLSAVNAHIAAANKKIKENNDTIENLSARKEALISQVWRRLLEETKVIYDKFKDETAGLDKAILSIGEKISEEKEKLSKRRCEIEKNERNIASIKPTIDEINKLLGSFGFTNFHLVESSASGFYEVKRADGSDAKRTLSEGEKSFITFLYFYHLVGGSFSASGGTNDKVVVFDDPVSSLDADILFIVCNLIKAVVSEMRSGTSAIKQVFILTHNIYFHKEVTFEKRRRDADKKDKTFWVVRKTSQRSMLMEFSENPIKSSYELLWREVRQKPPSDTTIQNVTRRILEHYFKFYGGIDPEDIIEKFDGKDKMICSSLLSWVNDGSHFATDDLYMACELGQVERYLKVFQKIFEESGHGGHFRMMMGDDYATLSVDETHNTDVASETFRILENA</sequence>
<name>A0ABS1RYH9_RHOSU</name>
<proteinExistence type="predicted"/>
<evidence type="ECO:0000256" key="1">
    <source>
        <dbReference type="SAM" id="Coils"/>
    </source>
</evidence>
<comment type="caution">
    <text evidence="3">The sequence shown here is derived from an EMBL/GenBank/DDBJ whole genome shotgun (WGS) entry which is preliminary data.</text>
</comment>
<evidence type="ECO:0000259" key="2">
    <source>
        <dbReference type="Pfam" id="PF13166"/>
    </source>
</evidence>
<keyword evidence="4" id="KW-1185">Reference proteome</keyword>
<gene>
    <name evidence="3" type="ORF">JMM60_20610</name>
</gene>
<dbReference type="EMBL" id="JAESJJ010000048">
    <property type="protein sequence ID" value="MBL3611131.1"/>
    <property type="molecule type" value="Genomic_DNA"/>
</dbReference>
<reference evidence="3 4" key="1">
    <citation type="submission" date="2021-01" db="EMBL/GenBank/DDBJ databases">
        <title>Draft genomes of Rhodovulum sulfidophilum.</title>
        <authorList>
            <person name="Guzman M.S."/>
        </authorList>
    </citation>
    <scope>NUCLEOTIDE SEQUENCE [LARGE SCALE GENOMIC DNA]</scope>
    <source>
        <strain evidence="3 4">AB35</strain>
    </source>
</reference>
<dbReference type="SUPFAM" id="SSF52540">
    <property type="entry name" value="P-loop containing nucleoside triphosphate hydrolases"/>
    <property type="match status" value="1"/>
</dbReference>
<dbReference type="Gene3D" id="3.40.50.300">
    <property type="entry name" value="P-loop containing nucleotide triphosphate hydrolases"/>
    <property type="match status" value="2"/>
</dbReference>
<evidence type="ECO:0000313" key="4">
    <source>
        <dbReference type="Proteomes" id="UP000604473"/>
    </source>
</evidence>
<dbReference type="InterPro" id="IPR027417">
    <property type="entry name" value="P-loop_NTPase"/>
</dbReference>
<organism evidence="3 4">
    <name type="scientific">Rhodovulum sulfidophilum</name>
    <name type="common">Rhodobacter sulfidophilus</name>
    <dbReference type="NCBI Taxonomy" id="35806"/>
    <lineage>
        <taxon>Bacteria</taxon>
        <taxon>Pseudomonadati</taxon>
        <taxon>Pseudomonadota</taxon>
        <taxon>Alphaproteobacteria</taxon>
        <taxon>Rhodobacterales</taxon>
        <taxon>Paracoccaceae</taxon>
        <taxon>Rhodovulum</taxon>
    </lineage>
</organism>
<feature type="coiled-coil region" evidence="1">
    <location>
        <begin position="120"/>
        <end position="147"/>
    </location>
</feature>
<dbReference type="Proteomes" id="UP000604473">
    <property type="component" value="Unassembled WGS sequence"/>
</dbReference>
<dbReference type="PANTHER" id="PTHR32182:SF22">
    <property type="entry name" value="ATP-DEPENDENT ENDONUCLEASE, OLD FAMILY-RELATED"/>
    <property type="match status" value="1"/>
</dbReference>
<protein>
    <submittedName>
        <fullName evidence="3">AAA family ATPase</fullName>
    </submittedName>
</protein>
<dbReference type="InterPro" id="IPR026866">
    <property type="entry name" value="CR006_AAA"/>
</dbReference>
<feature type="domain" description="Protein CR006 P-loop" evidence="2">
    <location>
        <begin position="39"/>
        <end position="743"/>
    </location>
</feature>
<keyword evidence="1" id="KW-0175">Coiled coil</keyword>
<accession>A0ABS1RYH9</accession>
<dbReference type="RefSeq" id="WP_202250591.1">
    <property type="nucleotide sequence ID" value="NZ_JAESJJ010000048.1"/>
</dbReference>
<feature type="coiled-coil region" evidence="1">
    <location>
        <begin position="400"/>
        <end position="427"/>
    </location>
</feature>
<dbReference type="Pfam" id="PF13166">
    <property type="entry name" value="AAA_13"/>
    <property type="match status" value="1"/>
</dbReference>
<dbReference type="PANTHER" id="PTHR32182">
    <property type="entry name" value="DNA REPLICATION AND REPAIR PROTEIN RECF"/>
    <property type="match status" value="1"/>
</dbReference>
<evidence type="ECO:0000313" key="3">
    <source>
        <dbReference type="EMBL" id="MBL3611131.1"/>
    </source>
</evidence>